<feature type="compositionally biased region" description="Polar residues" evidence="2">
    <location>
        <begin position="59"/>
        <end position="69"/>
    </location>
</feature>
<dbReference type="GO" id="GO:0006355">
    <property type="term" value="P:regulation of DNA-templated transcription"/>
    <property type="evidence" value="ECO:0007669"/>
    <property type="project" value="InterPro"/>
</dbReference>
<keyword evidence="1" id="KW-0479">Metal-binding</keyword>
<dbReference type="GO" id="GO:0008270">
    <property type="term" value="F:zinc ion binding"/>
    <property type="evidence" value="ECO:0007669"/>
    <property type="project" value="UniProtKB-KW"/>
</dbReference>
<dbReference type="InterPro" id="IPR013087">
    <property type="entry name" value="Znf_C2H2_type"/>
</dbReference>
<feature type="domain" description="C2H2-type" evidence="4">
    <location>
        <begin position="232"/>
        <end position="263"/>
    </location>
</feature>
<feature type="compositionally biased region" description="Pro residues" evidence="2">
    <location>
        <begin position="308"/>
        <end position="317"/>
    </location>
</feature>
<evidence type="ECO:0000256" key="1">
    <source>
        <dbReference type="PROSITE-ProRule" id="PRU00042"/>
    </source>
</evidence>
<keyword evidence="3" id="KW-1133">Transmembrane helix</keyword>
<feature type="transmembrane region" description="Helical" evidence="3">
    <location>
        <begin position="533"/>
        <end position="560"/>
    </location>
</feature>
<keyword evidence="1" id="KW-0862">Zinc</keyword>
<feature type="compositionally biased region" description="Basic residues" evidence="2">
    <location>
        <begin position="270"/>
        <end position="291"/>
    </location>
</feature>
<name>B2AXQ7_PODAN</name>
<evidence type="ECO:0000256" key="3">
    <source>
        <dbReference type="SAM" id="Phobius"/>
    </source>
</evidence>
<dbReference type="PROSITE" id="PS00028">
    <property type="entry name" value="ZINC_FINGER_C2H2_1"/>
    <property type="match status" value="1"/>
</dbReference>
<dbReference type="HOGENOM" id="CLU_470191_0_0_1"/>
<protein>
    <submittedName>
        <fullName evidence="5">Podospora anserina S mat+ genomic DNA chromosome 7, supercontig 1</fullName>
    </submittedName>
</protein>
<dbReference type="GeneID" id="6192612"/>
<keyword evidence="1" id="KW-0863">Zinc-finger</keyword>
<reference evidence="5" key="1">
    <citation type="journal article" date="2008" name="Genome Biol.">
        <title>The genome sequence of the model ascomycete fungus Podospora anserina.</title>
        <authorList>
            <person name="Espagne E."/>
            <person name="Lespinet O."/>
            <person name="Malagnac F."/>
            <person name="Da Silva C."/>
            <person name="Jaillon O."/>
            <person name="Porcel B.M."/>
            <person name="Couloux A."/>
            <person name="Aury J.-M."/>
            <person name="Segurens B."/>
            <person name="Poulain J."/>
            <person name="Anthouard V."/>
            <person name="Grossetete S."/>
            <person name="Khalili H."/>
            <person name="Coppin E."/>
            <person name="Dequard-Chablat M."/>
            <person name="Picard M."/>
            <person name="Contamine V."/>
            <person name="Arnaise S."/>
            <person name="Bourdais A."/>
            <person name="Berteaux-Lecellier V."/>
            <person name="Gautheret D."/>
            <person name="de Vries R.P."/>
            <person name="Battaglia E."/>
            <person name="Coutinho P.M."/>
            <person name="Danchin E.G.J."/>
            <person name="Henrissat B."/>
            <person name="El Khoury R."/>
            <person name="Sainsard-Chanet A."/>
            <person name="Boivin A."/>
            <person name="Pinan-Lucarre B."/>
            <person name="Sellem C.H."/>
            <person name="Debuchy R."/>
            <person name="Wincker P."/>
            <person name="Weissenbach J."/>
            <person name="Silar P."/>
        </authorList>
    </citation>
    <scope>NUCLEOTIDE SEQUENCE [LARGE SCALE GENOMIC DNA]</scope>
    <source>
        <strain evidence="5">S mat+</strain>
    </source>
</reference>
<feature type="region of interest" description="Disordered" evidence="2">
    <location>
        <begin position="255"/>
        <end position="323"/>
    </location>
</feature>
<dbReference type="OrthoDB" id="1939603at2759"/>
<dbReference type="PANTHER" id="PTHR36167:SF3">
    <property type="entry name" value="C2H2 FINGER DOMAIN TRANSCRIPTION FACTOR (EUROFUNG)-RELATED"/>
    <property type="match status" value="1"/>
</dbReference>
<feature type="compositionally biased region" description="Polar residues" evidence="2">
    <location>
        <begin position="113"/>
        <end position="145"/>
    </location>
</feature>
<accession>B2AXQ7</accession>
<dbReference type="VEuPathDB" id="FungiDB:PODANS_7_11370"/>
<dbReference type="PROSITE" id="PS50157">
    <property type="entry name" value="ZINC_FINGER_C2H2_2"/>
    <property type="match status" value="1"/>
</dbReference>
<proteinExistence type="predicted"/>
<gene>
    <name evidence="5" type="ORF">PODANS_7_11370</name>
</gene>
<feature type="region of interest" description="Disordered" evidence="2">
    <location>
        <begin position="1"/>
        <end position="152"/>
    </location>
</feature>
<evidence type="ECO:0000256" key="2">
    <source>
        <dbReference type="SAM" id="MobiDB-lite"/>
    </source>
</evidence>
<keyword evidence="3" id="KW-0812">Transmembrane</keyword>
<keyword evidence="3" id="KW-0472">Membrane</keyword>
<dbReference type="EMBL" id="CU633900">
    <property type="protein sequence ID" value="CAP69181.1"/>
    <property type="molecule type" value="Genomic_DNA"/>
</dbReference>
<dbReference type="AlphaFoldDB" id="B2AXQ7"/>
<organism evidence="5">
    <name type="scientific">Podospora anserina (strain S / ATCC MYA-4624 / DSM 980 / FGSC 10383)</name>
    <name type="common">Pleurage anserina</name>
    <dbReference type="NCBI Taxonomy" id="515849"/>
    <lineage>
        <taxon>Eukaryota</taxon>
        <taxon>Fungi</taxon>
        <taxon>Dikarya</taxon>
        <taxon>Ascomycota</taxon>
        <taxon>Pezizomycotina</taxon>
        <taxon>Sordariomycetes</taxon>
        <taxon>Sordariomycetidae</taxon>
        <taxon>Sordariales</taxon>
        <taxon>Podosporaceae</taxon>
        <taxon>Podospora</taxon>
        <taxon>Podospora anserina</taxon>
    </lineage>
</organism>
<sequence>MLRELPPQQATSLPRPGQEQLPGKQHMERTADYSGLPSPYPSTVGDAQSEASSVDPATVASTTYSQQPEVRSATAYPAAGTPTSSEYSVYPPHSARSANGTFPDTHLQRSYHPASNHQGSSGGMAQTPTNPSIAAASPTTYSHPQYSPYAAPHQDMSHQYAHSGVYQTSRPDWATYQSPGGVMAGGHHAVFAPSASAAAQPRPNQVYSFVPIPGAQQHKRPRRRYEEIERMYKCGWNGCEKAYGTLNHLNAHVTMQGHGNKRTPEDSRKYVKSGRRARRRRKLKGRRKKSANARLPPPPLLRKARRIPPSPTVPNQPPHIRVRGPFSSRRLATVLLSTLPLLRRACSSPFPSTRALLTSTPATRPLRTVKHLSQCITSTTAAKTTTRGRRLCDGVEQVMTMAQCHHGAECSRYSWRHVYTSCRRAGRKEAPIWLYFDFCGAFTQAADNFRGRLTRIGGLGWYRQVWSERSIYKVMAVSEHWVEGVCCGSCVVVFGNLPALMLSYQNCILSGRVARPLFHFSVVEEIPRGWRMLGWRMCGVVCVLIEFSLIVYVYISILLFPAHQIKLRAGGVLRVCFARL</sequence>
<dbReference type="RefSeq" id="XP_001908508.1">
    <property type="nucleotide sequence ID" value="XM_001908473.1"/>
</dbReference>
<dbReference type="PANTHER" id="PTHR36167">
    <property type="entry name" value="C2H2 FINGER DOMAIN TRANSCRIPTION FACTOR (EUROFUNG)-RELATED"/>
    <property type="match status" value="1"/>
</dbReference>
<dbReference type="InterPro" id="IPR039327">
    <property type="entry name" value="CON7-like"/>
</dbReference>
<dbReference type="KEGG" id="pan:PODANSg5543"/>
<evidence type="ECO:0000259" key="4">
    <source>
        <dbReference type="PROSITE" id="PS50157"/>
    </source>
</evidence>
<reference evidence="5" key="2">
    <citation type="submission" date="2008-07" db="EMBL/GenBank/DDBJ databases">
        <authorList>
            <person name="Genoscope - CEA"/>
        </authorList>
    </citation>
    <scope>NUCLEOTIDE SEQUENCE</scope>
    <source>
        <strain evidence="5">S mat+</strain>
    </source>
</reference>
<evidence type="ECO:0000313" key="5">
    <source>
        <dbReference type="EMBL" id="CAP69181.1"/>
    </source>
</evidence>